<comment type="caution">
    <text evidence="2">The sequence shown here is derived from an EMBL/GenBank/DDBJ whole genome shotgun (WGS) entry which is preliminary data.</text>
</comment>
<evidence type="ECO:0000313" key="3">
    <source>
        <dbReference type="Proteomes" id="UP001159641"/>
    </source>
</evidence>
<evidence type="ECO:0000256" key="1">
    <source>
        <dbReference type="SAM" id="MobiDB-lite"/>
    </source>
</evidence>
<accession>A0AB34GUP8</accession>
<sequence>MCPHVHHLVTGPDPCEHVPDCGNQPRPGQWAGAGGHGPCDHQDIGQRSHHGRPGCGGGDVGTVTCSHIMASFSSLLQNFLHVCRGAIKWN</sequence>
<proteinExistence type="predicted"/>
<reference evidence="2 3" key="1">
    <citation type="submission" date="2022-11" db="EMBL/GenBank/DDBJ databases">
        <title>Whole genome sequence of Eschrichtius robustus ER-17-0199.</title>
        <authorList>
            <person name="Bruniche-Olsen A."/>
            <person name="Black A.N."/>
            <person name="Fields C.J."/>
            <person name="Walden K."/>
            <person name="Dewoody J.A."/>
        </authorList>
    </citation>
    <scope>NUCLEOTIDE SEQUENCE [LARGE SCALE GENOMIC DNA]</scope>
    <source>
        <strain evidence="2">ER-17-0199</strain>
        <tissue evidence="2">Blubber</tissue>
    </source>
</reference>
<dbReference type="AlphaFoldDB" id="A0AB34GUP8"/>
<evidence type="ECO:0000313" key="2">
    <source>
        <dbReference type="EMBL" id="KAJ8782998.1"/>
    </source>
</evidence>
<keyword evidence="3" id="KW-1185">Reference proteome</keyword>
<feature type="region of interest" description="Disordered" evidence="1">
    <location>
        <begin position="26"/>
        <end position="53"/>
    </location>
</feature>
<name>A0AB34GUP8_ESCRO</name>
<gene>
    <name evidence="2" type="ORF">J1605_009606</name>
</gene>
<protein>
    <submittedName>
        <fullName evidence="2">Uncharacterized protein</fullName>
    </submittedName>
</protein>
<dbReference type="Proteomes" id="UP001159641">
    <property type="component" value="Unassembled WGS sequence"/>
</dbReference>
<dbReference type="EMBL" id="JAIQCJ010002089">
    <property type="protein sequence ID" value="KAJ8782998.1"/>
    <property type="molecule type" value="Genomic_DNA"/>
</dbReference>
<organism evidence="2 3">
    <name type="scientific">Eschrichtius robustus</name>
    <name type="common">California gray whale</name>
    <name type="synonym">Eschrichtius gibbosus</name>
    <dbReference type="NCBI Taxonomy" id="9764"/>
    <lineage>
        <taxon>Eukaryota</taxon>
        <taxon>Metazoa</taxon>
        <taxon>Chordata</taxon>
        <taxon>Craniata</taxon>
        <taxon>Vertebrata</taxon>
        <taxon>Euteleostomi</taxon>
        <taxon>Mammalia</taxon>
        <taxon>Eutheria</taxon>
        <taxon>Laurasiatheria</taxon>
        <taxon>Artiodactyla</taxon>
        <taxon>Whippomorpha</taxon>
        <taxon>Cetacea</taxon>
        <taxon>Mysticeti</taxon>
        <taxon>Eschrichtiidae</taxon>
        <taxon>Eschrichtius</taxon>
    </lineage>
</organism>